<dbReference type="CDD" id="cd00038">
    <property type="entry name" value="CAP_ED"/>
    <property type="match status" value="1"/>
</dbReference>
<dbReference type="InterPro" id="IPR018490">
    <property type="entry name" value="cNMP-bd_dom_sf"/>
</dbReference>
<dbReference type="Gene3D" id="2.60.120.10">
    <property type="entry name" value="Jelly Rolls"/>
    <property type="match status" value="1"/>
</dbReference>
<name>A0ABS3JJD0_9BACT</name>
<dbReference type="InterPro" id="IPR014710">
    <property type="entry name" value="RmlC-like_jellyroll"/>
</dbReference>
<dbReference type="EMBL" id="JAFMYW010000004">
    <property type="protein sequence ID" value="MBO0950107.1"/>
    <property type="molecule type" value="Genomic_DNA"/>
</dbReference>
<dbReference type="Proteomes" id="UP000664628">
    <property type="component" value="Unassembled WGS sequence"/>
</dbReference>
<proteinExistence type="predicted"/>
<dbReference type="RefSeq" id="WP_207330047.1">
    <property type="nucleotide sequence ID" value="NZ_JAFMYW010000004.1"/>
</dbReference>
<dbReference type="SUPFAM" id="SSF51206">
    <property type="entry name" value="cAMP-binding domain-like"/>
    <property type="match status" value="1"/>
</dbReference>
<protein>
    <submittedName>
        <fullName evidence="2">Crp/Fnr family transcriptional regulator</fullName>
    </submittedName>
</protein>
<comment type="caution">
    <text evidence="2">The sequence shown here is derived from an EMBL/GenBank/DDBJ whole genome shotgun (WGS) entry which is preliminary data.</text>
</comment>
<keyword evidence="3" id="KW-1185">Reference proteome</keyword>
<feature type="domain" description="Cyclic nucleotide-binding" evidence="1">
    <location>
        <begin position="34"/>
        <end position="120"/>
    </location>
</feature>
<sequence length="199" mass="23259">MNAEDLLTLRQQIERFTPLSEDEWAMLTPHLQVKTLQKHQLFAEEGKLANDVALVLEGSFRQFYTTDGEEKTTYFYFENHLMSAYMSCLTQQPSRMTIEALSLARYVVFPYTVLVKLFEQSLTWQKFGRLIAEYIAIGLEDRMVGLLTQSPEERYLTLLNSNKKKILDRIPQHYVANYLGITPVSLSRIRNRIMHRDDA</sequence>
<evidence type="ECO:0000313" key="3">
    <source>
        <dbReference type="Proteomes" id="UP000664628"/>
    </source>
</evidence>
<gene>
    <name evidence="2" type="ORF">J2I46_16040</name>
</gene>
<evidence type="ECO:0000313" key="2">
    <source>
        <dbReference type="EMBL" id="MBO0950107.1"/>
    </source>
</evidence>
<evidence type="ECO:0000259" key="1">
    <source>
        <dbReference type="Pfam" id="PF00027"/>
    </source>
</evidence>
<dbReference type="InterPro" id="IPR000595">
    <property type="entry name" value="cNMP-bd_dom"/>
</dbReference>
<organism evidence="2 3">
    <name type="scientific">Fibrella forsythiae</name>
    <dbReference type="NCBI Taxonomy" id="2817061"/>
    <lineage>
        <taxon>Bacteria</taxon>
        <taxon>Pseudomonadati</taxon>
        <taxon>Bacteroidota</taxon>
        <taxon>Cytophagia</taxon>
        <taxon>Cytophagales</taxon>
        <taxon>Spirosomataceae</taxon>
        <taxon>Fibrella</taxon>
    </lineage>
</organism>
<reference evidence="2 3" key="1">
    <citation type="submission" date="2021-03" db="EMBL/GenBank/DDBJ databases">
        <title>Fibrella sp. HMF5405 genome sequencing and assembly.</title>
        <authorList>
            <person name="Kang H."/>
            <person name="Kim H."/>
            <person name="Bae S."/>
            <person name="Joh K."/>
        </authorList>
    </citation>
    <scope>NUCLEOTIDE SEQUENCE [LARGE SCALE GENOMIC DNA]</scope>
    <source>
        <strain evidence="2 3">HMF5405</strain>
    </source>
</reference>
<accession>A0ABS3JJD0</accession>
<dbReference type="Pfam" id="PF00027">
    <property type="entry name" value="cNMP_binding"/>
    <property type="match status" value="1"/>
</dbReference>